<dbReference type="PANTHER" id="PTHR12151">
    <property type="entry name" value="ELECTRON TRANSPORT PROTIN SCO1/SENC FAMILY MEMBER"/>
    <property type="match status" value="1"/>
</dbReference>
<dbReference type="SUPFAM" id="SSF52833">
    <property type="entry name" value="Thioredoxin-like"/>
    <property type="match status" value="1"/>
</dbReference>
<dbReference type="Proteomes" id="UP000381693">
    <property type="component" value="Unassembled WGS sequence"/>
</dbReference>
<dbReference type="RefSeq" id="WP_142524760.1">
    <property type="nucleotide sequence ID" value="NZ_CABFUZ020000093.1"/>
</dbReference>
<proteinExistence type="inferred from homology"/>
<feature type="binding site" evidence="3">
    <location>
        <position position="76"/>
    </location>
    <ligand>
        <name>Cu cation</name>
        <dbReference type="ChEBI" id="CHEBI:23378"/>
    </ligand>
</feature>
<evidence type="ECO:0000313" key="6">
    <source>
        <dbReference type="EMBL" id="VVM05566.1"/>
    </source>
</evidence>
<evidence type="ECO:0000256" key="2">
    <source>
        <dbReference type="ARBA" id="ARBA00023008"/>
    </source>
</evidence>
<comment type="caution">
    <text evidence="6">The sequence shown here is derived from an EMBL/GenBank/DDBJ whole genome shotgun (WGS) entry which is preliminary data.</text>
</comment>
<feature type="binding site" evidence="3">
    <location>
        <position position="72"/>
    </location>
    <ligand>
        <name>Cu cation</name>
        <dbReference type="ChEBI" id="CHEBI:23378"/>
    </ligand>
</feature>
<feature type="domain" description="Thioredoxin" evidence="5">
    <location>
        <begin position="34"/>
        <end position="200"/>
    </location>
</feature>
<reference evidence="6" key="1">
    <citation type="submission" date="2019-09" db="EMBL/GenBank/DDBJ databases">
        <authorList>
            <person name="Cremers G."/>
        </authorList>
    </citation>
    <scope>NUCLEOTIDE SEQUENCE [LARGE SCALE GENOMIC DNA]</scope>
    <source>
        <strain evidence="6">3B</strain>
    </source>
</reference>
<dbReference type="CDD" id="cd02968">
    <property type="entry name" value="SCO"/>
    <property type="match status" value="1"/>
</dbReference>
<sequence length="208" mass="23514">MNQSKTNTLGGLCVLALLLEVLEPSRDPRAEASLPMLQAVDGFSLVDASGKPFRLENLRGKIFLLHFFHADCPGPCRLQALRLERLSMLLHSLRHVVLVSVTLDPERDTPEVLRSYAAAHHAIPGRWVFLTGPGTRFLQTTLDLPVAETAPEERAQYGRFRHATRLYLVDEKGWIRRCYYGGLHPQIPEQVAKDIRALLQERAYSPLR</sequence>
<dbReference type="InterPro" id="IPR013766">
    <property type="entry name" value="Thioredoxin_domain"/>
</dbReference>
<feature type="disulfide bond" description="Redox-active" evidence="4">
    <location>
        <begin position="72"/>
        <end position="76"/>
    </location>
</feature>
<evidence type="ECO:0000259" key="5">
    <source>
        <dbReference type="PROSITE" id="PS51352"/>
    </source>
</evidence>
<dbReference type="Gene3D" id="3.40.30.10">
    <property type="entry name" value="Glutaredoxin"/>
    <property type="match status" value="1"/>
</dbReference>
<evidence type="ECO:0000256" key="1">
    <source>
        <dbReference type="ARBA" id="ARBA00010996"/>
    </source>
</evidence>
<dbReference type="PROSITE" id="PS51352">
    <property type="entry name" value="THIOREDOXIN_2"/>
    <property type="match status" value="1"/>
</dbReference>
<protein>
    <submittedName>
        <fullName evidence="6">SCO1 protein</fullName>
    </submittedName>
</protein>
<evidence type="ECO:0000256" key="3">
    <source>
        <dbReference type="PIRSR" id="PIRSR603782-1"/>
    </source>
</evidence>
<feature type="binding site" evidence="3">
    <location>
        <position position="162"/>
    </location>
    <ligand>
        <name>Cu cation</name>
        <dbReference type="ChEBI" id="CHEBI:23378"/>
    </ligand>
</feature>
<gene>
    <name evidence="6" type="primary">ypmQ</name>
    <name evidence="6" type="ORF">MAMC_00677</name>
</gene>
<evidence type="ECO:0000256" key="4">
    <source>
        <dbReference type="PIRSR" id="PIRSR603782-2"/>
    </source>
</evidence>
<keyword evidence="2 3" id="KW-0186">Copper</keyword>
<dbReference type="GO" id="GO:0046872">
    <property type="term" value="F:metal ion binding"/>
    <property type="evidence" value="ECO:0007669"/>
    <property type="project" value="UniProtKB-KW"/>
</dbReference>
<dbReference type="InterPro" id="IPR003782">
    <property type="entry name" value="SCO1/SenC"/>
</dbReference>
<dbReference type="EMBL" id="CABFUZ020000093">
    <property type="protein sequence ID" value="VVM05566.1"/>
    <property type="molecule type" value="Genomic_DNA"/>
</dbReference>
<dbReference type="InterPro" id="IPR036249">
    <property type="entry name" value="Thioredoxin-like_sf"/>
</dbReference>
<comment type="similarity">
    <text evidence="1">Belongs to the SCO1/2 family.</text>
</comment>
<dbReference type="PANTHER" id="PTHR12151:SF25">
    <property type="entry name" value="LINALOOL DEHYDRATASE_ISOMERASE DOMAIN-CONTAINING PROTEIN"/>
    <property type="match status" value="1"/>
</dbReference>
<organism evidence="6 7">
    <name type="scientific">Methylacidimicrobium cyclopophantes</name>
    <dbReference type="NCBI Taxonomy" id="1041766"/>
    <lineage>
        <taxon>Bacteria</taxon>
        <taxon>Pseudomonadati</taxon>
        <taxon>Verrucomicrobiota</taxon>
        <taxon>Methylacidimicrobium</taxon>
    </lineage>
</organism>
<evidence type="ECO:0000313" key="7">
    <source>
        <dbReference type="Proteomes" id="UP000381693"/>
    </source>
</evidence>
<keyword evidence="4" id="KW-1015">Disulfide bond</keyword>
<keyword evidence="7" id="KW-1185">Reference proteome</keyword>
<keyword evidence="3" id="KW-0479">Metal-binding</keyword>
<dbReference type="OrthoDB" id="9811998at2"/>
<dbReference type="Pfam" id="PF02630">
    <property type="entry name" value="SCO1-SenC"/>
    <property type="match status" value="1"/>
</dbReference>
<accession>A0A5E6M8P9</accession>
<name>A0A5E6M8P9_9BACT</name>
<dbReference type="AlphaFoldDB" id="A0A5E6M8P9"/>